<reference evidence="2 5" key="2">
    <citation type="submission" date="2019-02" db="EMBL/GenBank/DDBJ databases">
        <title>Complete genome sequence of Desulfobacter hydrogenophilus AcRS1.</title>
        <authorList>
            <person name="Marietou A."/>
            <person name="Lund M.B."/>
            <person name="Marshall I.P.G."/>
            <person name="Schreiber L."/>
            <person name="Jorgensen B."/>
        </authorList>
    </citation>
    <scope>NUCLEOTIDE SEQUENCE [LARGE SCALE GENOMIC DNA]</scope>
    <source>
        <strain evidence="2 5">AcRS1</strain>
    </source>
</reference>
<evidence type="ECO:0000259" key="1">
    <source>
        <dbReference type="PROSITE" id="PS50943"/>
    </source>
</evidence>
<dbReference type="SUPFAM" id="SSF47413">
    <property type="entry name" value="lambda repressor-like DNA-binding domains"/>
    <property type="match status" value="1"/>
</dbReference>
<proteinExistence type="predicted"/>
<dbReference type="Gene3D" id="1.10.260.40">
    <property type="entry name" value="lambda repressor-like DNA-binding domains"/>
    <property type="match status" value="1"/>
</dbReference>
<dbReference type="Proteomes" id="UP000248798">
    <property type="component" value="Unassembled WGS sequence"/>
</dbReference>
<protein>
    <submittedName>
        <fullName evidence="3">XRE family transcriptional regulator</fullName>
    </submittedName>
</protein>
<gene>
    <name evidence="3" type="ORF">DO021_21835</name>
    <name evidence="2" type="ORF">EYB58_15980</name>
</gene>
<reference evidence="3 4" key="1">
    <citation type="submission" date="2018-06" db="EMBL/GenBank/DDBJ databases">
        <title>Complete Genome Sequence of Desulfobacter hydrogenophilus (DSM3380).</title>
        <authorList>
            <person name="Marietou A."/>
            <person name="Schreiber L."/>
            <person name="Marshall I."/>
            <person name="Jorgensen B."/>
        </authorList>
    </citation>
    <scope>NUCLEOTIDE SEQUENCE [LARGE SCALE GENOMIC DNA]</scope>
    <source>
        <strain evidence="3 4">DSM 3380</strain>
    </source>
</reference>
<dbReference type="EMBL" id="CP036313">
    <property type="protein sequence ID" value="QBH14280.1"/>
    <property type="molecule type" value="Genomic_DNA"/>
</dbReference>
<dbReference type="EMBL" id="QLNI01000080">
    <property type="protein sequence ID" value="RAL99928.1"/>
    <property type="molecule type" value="Genomic_DNA"/>
</dbReference>
<dbReference type="Proteomes" id="UP000293902">
    <property type="component" value="Chromosome"/>
</dbReference>
<organism evidence="3 4">
    <name type="scientific">Desulfobacter hydrogenophilus</name>
    <dbReference type="NCBI Taxonomy" id="2291"/>
    <lineage>
        <taxon>Bacteria</taxon>
        <taxon>Pseudomonadati</taxon>
        <taxon>Thermodesulfobacteriota</taxon>
        <taxon>Desulfobacteria</taxon>
        <taxon>Desulfobacterales</taxon>
        <taxon>Desulfobacteraceae</taxon>
        <taxon>Desulfobacter</taxon>
    </lineage>
</organism>
<dbReference type="GO" id="GO:0003677">
    <property type="term" value="F:DNA binding"/>
    <property type="evidence" value="ECO:0007669"/>
    <property type="project" value="InterPro"/>
</dbReference>
<evidence type="ECO:0000313" key="2">
    <source>
        <dbReference type="EMBL" id="QBH14280.1"/>
    </source>
</evidence>
<dbReference type="RefSeq" id="WP_015906226.1">
    <property type="nucleotide sequence ID" value="NZ_CP036313.1"/>
</dbReference>
<dbReference type="OrthoDB" id="5422231at2"/>
<evidence type="ECO:0000313" key="5">
    <source>
        <dbReference type="Proteomes" id="UP000293902"/>
    </source>
</evidence>
<evidence type="ECO:0000313" key="4">
    <source>
        <dbReference type="Proteomes" id="UP000248798"/>
    </source>
</evidence>
<dbReference type="InterPro" id="IPR001387">
    <property type="entry name" value="Cro/C1-type_HTH"/>
</dbReference>
<dbReference type="PROSITE" id="PS50943">
    <property type="entry name" value="HTH_CROC1"/>
    <property type="match status" value="1"/>
</dbReference>
<keyword evidence="5" id="KW-1185">Reference proteome</keyword>
<sequence length="106" mass="11845">MAKKRVIISPTLEDLLSTVGENIKLARLRRKITATMLAERAGISRVTLRKVENGESSVTMAIYANVLFCLGLEKDLLRLAGDDPLGRRLQDAELTHTTERVAKRKK</sequence>
<dbReference type="InterPro" id="IPR010982">
    <property type="entry name" value="Lambda_DNA-bd_dom_sf"/>
</dbReference>
<dbReference type="Pfam" id="PF01381">
    <property type="entry name" value="HTH_3"/>
    <property type="match status" value="1"/>
</dbReference>
<evidence type="ECO:0000313" key="3">
    <source>
        <dbReference type="EMBL" id="RAL99928.1"/>
    </source>
</evidence>
<dbReference type="AlphaFoldDB" id="A0A328F6E2"/>
<accession>A0A328F6E2</accession>
<dbReference type="CDD" id="cd00093">
    <property type="entry name" value="HTH_XRE"/>
    <property type="match status" value="1"/>
</dbReference>
<feature type="domain" description="HTH cro/C1-type" evidence="1">
    <location>
        <begin position="23"/>
        <end position="77"/>
    </location>
</feature>
<name>A0A328F6E2_9BACT</name>
<dbReference type="SMART" id="SM00530">
    <property type="entry name" value="HTH_XRE"/>
    <property type="match status" value="1"/>
</dbReference>